<dbReference type="AlphaFoldDB" id="A0A0E9TU50"/>
<sequence length="18" mass="2239">MHKPLQKWKSENEHAYVL</sequence>
<reference evidence="1" key="2">
    <citation type="journal article" date="2015" name="Fish Shellfish Immunol.">
        <title>Early steps in the European eel (Anguilla anguilla)-Vibrio vulnificus interaction in the gills: Role of the RtxA13 toxin.</title>
        <authorList>
            <person name="Callol A."/>
            <person name="Pajuelo D."/>
            <person name="Ebbesson L."/>
            <person name="Teles M."/>
            <person name="MacKenzie S."/>
            <person name="Amaro C."/>
        </authorList>
    </citation>
    <scope>NUCLEOTIDE SEQUENCE</scope>
</reference>
<dbReference type="EMBL" id="GBXM01052147">
    <property type="protein sequence ID" value="JAH56430.1"/>
    <property type="molecule type" value="Transcribed_RNA"/>
</dbReference>
<proteinExistence type="predicted"/>
<accession>A0A0E9TU50</accession>
<evidence type="ECO:0000313" key="1">
    <source>
        <dbReference type="EMBL" id="JAH56430.1"/>
    </source>
</evidence>
<organism evidence="1">
    <name type="scientific">Anguilla anguilla</name>
    <name type="common">European freshwater eel</name>
    <name type="synonym">Muraena anguilla</name>
    <dbReference type="NCBI Taxonomy" id="7936"/>
    <lineage>
        <taxon>Eukaryota</taxon>
        <taxon>Metazoa</taxon>
        <taxon>Chordata</taxon>
        <taxon>Craniata</taxon>
        <taxon>Vertebrata</taxon>
        <taxon>Euteleostomi</taxon>
        <taxon>Actinopterygii</taxon>
        <taxon>Neopterygii</taxon>
        <taxon>Teleostei</taxon>
        <taxon>Anguilliformes</taxon>
        <taxon>Anguillidae</taxon>
        <taxon>Anguilla</taxon>
    </lineage>
</organism>
<reference evidence="1" key="1">
    <citation type="submission" date="2014-11" db="EMBL/GenBank/DDBJ databases">
        <authorList>
            <person name="Amaro Gonzalez C."/>
        </authorList>
    </citation>
    <scope>NUCLEOTIDE SEQUENCE</scope>
</reference>
<protein>
    <submittedName>
        <fullName evidence="1">Uncharacterized protein</fullName>
    </submittedName>
</protein>
<name>A0A0E9TU50_ANGAN</name>